<dbReference type="InterPro" id="IPR036869">
    <property type="entry name" value="J_dom_sf"/>
</dbReference>
<dbReference type="EMBL" id="CAIZ01000153">
    <property type="protein sequence ID" value="CCH71114.1"/>
    <property type="molecule type" value="Genomic_DNA"/>
</dbReference>
<evidence type="ECO:0000256" key="3">
    <source>
        <dbReference type="ARBA" id="ARBA00022737"/>
    </source>
</evidence>
<dbReference type="GO" id="GO:0042026">
    <property type="term" value="P:protein refolding"/>
    <property type="evidence" value="ECO:0007669"/>
    <property type="project" value="TreeGrafter"/>
</dbReference>
<evidence type="ECO:0000256" key="6">
    <source>
        <dbReference type="ARBA" id="ARBA00023016"/>
    </source>
</evidence>
<dbReference type="SUPFAM" id="SSF46565">
    <property type="entry name" value="Chaperone J-domain"/>
    <property type="match status" value="1"/>
</dbReference>
<dbReference type="FunFam" id="2.60.260.20:FF:000005">
    <property type="entry name" value="Chaperone protein dnaJ 1, mitochondrial"/>
    <property type="match status" value="1"/>
</dbReference>
<dbReference type="Proteomes" id="UP000013167">
    <property type="component" value="Unassembled WGS sequence"/>
</dbReference>
<comment type="caution">
    <text evidence="9">The sequence shown here is derived from an EMBL/GenBank/DDBJ whole genome shotgun (WGS) entry which is preliminary data.</text>
</comment>
<organism evidence="9 10">
    <name type="scientific">Phycicoccus elongatus Lp2</name>
    <dbReference type="NCBI Taxonomy" id="1193181"/>
    <lineage>
        <taxon>Bacteria</taxon>
        <taxon>Bacillati</taxon>
        <taxon>Actinomycetota</taxon>
        <taxon>Actinomycetes</taxon>
        <taxon>Micrococcales</taxon>
        <taxon>Intrasporangiaceae</taxon>
        <taxon>Phycicoccus</taxon>
    </lineage>
</organism>
<keyword evidence="5" id="KW-0862">Zinc</keyword>
<dbReference type="GO" id="GO:0051082">
    <property type="term" value="F:unfolded protein binding"/>
    <property type="evidence" value="ECO:0007669"/>
    <property type="project" value="InterPro"/>
</dbReference>
<dbReference type="PROSITE" id="PS50076">
    <property type="entry name" value="DNAJ_2"/>
    <property type="match status" value="1"/>
</dbReference>
<evidence type="ECO:0000259" key="8">
    <source>
        <dbReference type="PROSITE" id="PS50076"/>
    </source>
</evidence>
<dbReference type="PANTHER" id="PTHR43096:SF54">
    <property type="entry name" value="CHAPERONE PROTEIN DNAJ 1"/>
    <property type="match status" value="1"/>
</dbReference>
<keyword evidence="1" id="KW-0235">DNA replication</keyword>
<dbReference type="GO" id="GO:0006260">
    <property type="term" value="P:DNA replication"/>
    <property type="evidence" value="ECO:0007669"/>
    <property type="project" value="UniProtKB-KW"/>
</dbReference>
<protein>
    <submittedName>
        <fullName evidence="9">Chaperone protein dnaJ 1</fullName>
    </submittedName>
</protein>
<evidence type="ECO:0000313" key="9">
    <source>
        <dbReference type="EMBL" id="CCH71114.1"/>
    </source>
</evidence>
<dbReference type="PRINTS" id="PR00625">
    <property type="entry name" value="JDOMAIN"/>
</dbReference>
<sequence>MASQDWFEKDFYKILGVPKDADEAAIKKAYRKLARQYHPDKNPGDTVAEQKFKEIGEAHSVLSDPTQREEYDAIRQMAAGGARFTAGGPGAGNGGFEDIFSAFGGGGGGQRVRFSTGGGQGFPGYAGGGGEPDINDILSQMFGGGAGGRAGARSTYRGDDYGDFGGFGGPTRGPRKGQDLEARTTLSFRDAVTGSTVTLQTAEGRTITTRIPAGVRDGQRIRLRGKGMQGDPGAEAGDLILTVTVGKHPVFGREGDNLTLDLPVSFAEATLGATVAVPTLDGEQVKVRIAPGTPSGRVLRVKGRGVHSKKHTGDLLAKVVVTVPTHLSEAAKDAVEAVAKETADVDPRAELFAKAGT</sequence>
<evidence type="ECO:0000256" key="2">
    <source>
        <dbReference type="ARBA" id="ARBA00022723"/>
    </source>
</evidence>
<dbReference type="Gene3D" id="1.10.287.110">
    <property type="entry name" value="DnaJ domain"/>
    <property type="match status" value="1"/>
</dbReference>
<dbReference type="CDD" id="cd06257">
    <property type="entry name" value="DnaJ"/>
    <property type="match status" value="1"/>
</dbReference>
<evidence type="ECO:0000313" key="10">
    <source>
        <dbReference type="Proteomes" id="UP000013167"/>
    </source>
</evidence>
<name>N0E687_9MICO</name>
<dbReference type="PANTHER" id="PTHR43096">
    <property type="entry name" value="DNAJ HOMOLOG 1, MITOCHONDRIAL-RELATED"/>
    <property type="match status" value="1"/>
</dbReference>
<dbReference type="PROSITE" id="PS00636">
    <property type="entry name" value="DNAJ_1"/>
    <property type="match status" value="1"/>
</dbReference>
<dbReference type="Pfam" id="PF01556">
    <property type="entry name" value="DnaJ_C"/>
    <property type="match status" value="1"/>
</dbReference>
<dbReference type="SUPFAM" id="SSF49493">
    <property type="entry name" value="HSP40/DnaJ peptide-binding domain"/>
    <property type="match status" value="2"/>
</dbReference>
<dbReference type="InterPro" id="IPR001623">
    <property type="entry name" value="DnaJ_domain"/>
</dbReference>
<dbReference type="AlphaFoldDB" id="N0E687"/>
<gene>
    <name evidence="9" type="primary">dnaJ</name>
    <name evidence="9" type="ORF">BN10_800018</name>
</gene>
<dbReference type="InterPro" id="IPR002939">
    <property type="entry name" value="DnaJ_C"/>
</dbReference>
<dbReference type="eggNOG" id="COG0484">
    <property type="taxonomic scope" value="Bacteria"/>
</dbReference>
<dbReference type="HOGENOM" id="CLU_017633_0_0_11"/>
<keyword evidence="2" id="KW-0479">Metal-binding</keyword>
<dbReference type="GO" id="GO:0005737">
    <property type="term" value="C:cytoplasm"/>
    <property type="evidence" value="ECO:0007669"/>
    <property type="project" value="TreeGrafter"/>
</dbReference>
<evidence type="ECO:0000256" key="4">
    <source>
        <dbReference type="ARBA" id="ARBA00022771"/>
    </source>
</evidence>
<dbReference type="InterPro" id="IPR018253">
    <property type="entry name" value="DnaJ_domain_CS"/>
</dbReference>
<proteinExistence type="predicted"/>
<evidence type="ECO:0000256" key="5">
    <source>
        <dbReference type="ARBA" id="ARBA00022833"/>
    </source>
</evidence>
<dbReference type="InterPro" id="IPR008971">
    <property type="entry name" value="HSP40/DnaJ_pept-bd"/>
</dbReference>
<reference evidence="9 10" key="1">
    <citation type="journal article" date="2013" name="ISME J.">
        <title>A metabolic model for members of the genus Tetrasphaera involved in enhanced biological phosphorus removal.</title>
        <authorList>
            <person name="Kristiansen R."/>
            <person name="Nguyen H.T.T."/>
            <person name="Saunders A.M."/>
            <person name="Nielsen J.L."/>
            <person name="Wimmer R."/>
            <person name="Le V.Q."/>
            <person name="McIlroy S.J."/>
            <person name="Petrovski S."/>
            <person name="Seviour R.J."/>
            <person name="Calteau A."/>
            <person name="Nielsen K.L."/>
            <person name="Nielsen P.H."/>
        </authorList>
    </citation>
    <scope>NUCLEOTIDE SEQUENCE [LARGE SCALE GENOMIC DNA]</scope>
    <source>
        <strain evidence="9 10">Lp2</strain>
    </source>
</reference>
<evidence type="ECO:0000256" key="7">
    <source>
        <dbReference type="ARBA" id="ARBA00023186"/>
    </source>
</evidence>
<keyword evidence="4" id="KW-0863">Zinc-finger</keyword>
<keyword evidence="7" id="KW-0143">Chaperone</keyword>
<dbReference type="Pfam" id="PF00226">
    <property type="entry name" value="DnaJ"/>
    <property type="match status" value="1"/>
</dbReference>
<keyword evidence="6" id="KW-0346">Stress response</keyword>
<dbReference type="OrthoDB" id="9779889at2"/>
<dbReference type="CDD" id="cd10747">
    <property type="entry name" value="DnaJ_C"/>
    <property type="match status" value="1"/>
</dbReference>
<accession>N0E687</accession>
<dbReference type="STRING" id="1193181.BN10_800018"/>
<keyword evidence="10" id="KW-1185">Reference proteome</keyword>
<dbReference type="SMART" id="SM00271">
    <property type="entry name" value="DnaJ"/>
    <property type="match status" value="1"/>
</dbReference>
<dbReference type="Gene3D" id="2.60.260.20">
    <property type="entry name" value="Urease metallochaperone UreE, N-terminal domain"/>
    <property type="match status" value="2"/>
</dbReference>
<evidence type="ECO:0000256" key="1">
    <source>
        <dbReference type="ARBA" id="ARBA00022705"/>
    </source>
</evidence>
<keyword evidence="3" id="KW-0677">Repeat</keyword>
<dbReference type="RefSeq" id="WP_010850946.1">
    <property type="nucleotide sequence ID" value="NZ_HF570956.1"/>
</dbReference>
<feature type="domain" description="J" evidence="8">
    <location>
        <begin position="10"/>
        <end position="75"/>
    </location>
</feature>
<dbReference type="GO" id="GO:0008270">
    <property type="term" value="F:zinc ion binding"/>
    <property type="evidence" value="ECO:0007669"/>
    <property type="project" value="UniProtKB-KW"/>
</dbReference>